<evidence type="ECO:0000313" key="4">
    <source>
        <dbReference type="EMBL" id="MDA5397547.1"/>
    </source>
</evidence>
<sequence>MTRKVRVALLGAGGWMGKCHTLGYRNVPQLFPEKDVAPDIIWVVDASPDVLSALRPHYDGARFSPTWQEALDDPAVDLVDICLPDNLHYEVAKAALLAGKHVYCEKPFTETVDQARELAQLAEERNLACRVGHNFPINPVHEITRELIENGAIGDLVLFKASMHVDALAAPEAPFMWRCDGELSPTGTVGDIASHIFSYVNYLLGKVDSLVAEVATTTAERPVVEGSGYVSAPVMDADAPRRKVTNSDMVTLLCKFPNGGKGLIDVSRVAHGRRFHQTYEIYGNRGAIAFDYDNVNRLRVALMSEAPDGAAQWRDIDCGPDRANYGAFLPVPNFGLGFNEFKTIEIAQVLESAATGRSSWPNFRDGLEITKMVSACLESAQSGSWVDLPED</sequence>
<evidence type="ECO:0000259" key="3">
    <source>
        <dbReference type="Pfam" id="PF02894"/>
    </source>
</evidence>
<name>A0A9X3UFE3_9HYPH</name>
<dbReference type="Pfam" id="PF02894">
    <property type="entry name" value="GFO_IDH_MocA_C"/>
    <property type="match status" value="1"/>
</dbReference>
<feature type="domain" description="Gfo/Idh/MocA-like oxidoreductase N-terminal" evidence="2">
    <location>
        <begin position="5"/>
        <end position="133"/>
    </location>
</feature>
<dbReference type="GO" id="GO:0016491">
    <property type="term" value="F:oxidoreductase activity"/>
    <property type="evidence" value="ECO:0007669"/>
    <property type="project" value="UniProtKB-KW"/>
</dbReference>
<dbReference type="EMBL" id="JAPJZI010000001">
    <property type="protein sequence ID" value="MDA5397547.1"/>
    <property type="molecule type" value="Genomic_DNA"/>
</dbReference>
<dbReference type="Gene3D" id="3.40.50.720">
    <property type="entry name" value="NAD(P)-binding Rossmann-like Domain"/>
    <property type="match status" value="1"/>
</dbReference>
<dbReference type="SUPFAM" id="SSF51735">
    <property type="entry name" value="NAD(P)-binding Rossmann-fold domains"/>
    <property type="match status" value="1"/>
</dbReference>
<evidence type="ECO:0000256" key="1">
    <source>
        <dbReference type="ARBA" id="ARBA00023002"/>
    </source>
</evidence>
<comment type="caution">
    <text evidence="4">The sequence shown here is derived from an EMBL/GenBank/DDBJ whole genome shotgun (WGS) entry which is preliminary data.</text>
</comment>
<dbReference type="Gene3D" id="3.30.360.10">
    <property type="entry name" value="Dihydrodipicolinate Reductase, domain 2"/>
    <property type="match status" value="1"/>
</dbReference>
<dbReference type="PANTHER" id="PTHR43818">
    <property type="entry name" value="BCDNA.GH03377"/>
    <property type="match status" value="1"/>
</dbReference>
<reference evidence="4" key="1">
    <citation type="submission" date="2022-11" db="EMBL/GenBank/DDBJ databases">
        <title>Draft genome sequence of Hoeflea poritis E7-10 and Hoeflea prorocentri PM5-8, separated from scleractinian coral Porites lutea and marine dinoflagellate.</title>
        <authorList>
            <person name="Zhang G."/>
            <person name="Wei Q."/>
            <person name="Cai L."/>
        </authorList>
    </citation>
    <scope>NUCLEOTIDE SEQUENCE</scope>
    <source>
        <strain evidence="4">PM5-8</strain>
    </source>
</reference>
<keyword evidence="1" id="KW-0560">Oxidoreductase</keyword>
<dbReference type="GO" id="GO:0000166">
    <property type="term" value="F:nucleotide binding"/>
    <property type="evidence" value="ECO:0007669"/>
    <property type="project" value="InterPro"/>
</dbReference>
<dbReference type="Proteomes" id="UP001151234">
    <property type="component" value="Unassembled WGS sequence"/>
</dbReference>
<dbReference type="PANTHER" id="PTHR43818:SF11">
    <property type="entry name" value="BCDNA.GH03377"/>
    <property type="match status" value="1"/>
</dbReference>
<dbReference type="InterPro" id="IPR000683">
    <property type="entry name" value="Gfo/Idh/MocA-like_OxRdtase_N"/>
</dbReference>
<dbReference type="InterPro" id="IPR036291">
    <property type="entry name" value="NAD(P)-bd_dom_sf"/>
</dbReference>
<evidence type="ECO:0000259" key="2">
    <source>
        <dbReference type="Pfam" id="PF01408"/>
    </source>
</evidence>
<proteinExistence type="predicted"/>
<dbReference type="InterPro" id="IPR004104">
    <property type="entry name" value="Gfo/Idh/MocA-like_OxRdtase_C"/>
</dbReference>
<dbReference type="SUPFAM" id="SSF55347">
    <property type="entry name" value="Glyceraldehyde-3-phosphate dehydrogenase-like, C-terminal domain"/>
    <property type="match status" value="1"/>
</dbReference>
<protein>
    <submittedName>
        <fullName evidence="4">Gfo/Idh/MocA family oxidoreductase</fullName>
    </submittedName>
</protein>
<dbReference type="RefSeq" id="WP_267989006.1">
    <property type="nucleotide sequence ID" value="NZ_JAPJZI010000001.1"/>
</dbReference>
<dbReference type="InterPro" id="IPR050463">
    <property type="entry name" value="Gfo/Idh/MocA_oxidrdct_glycsds"/>
</dbReference>
<gene>
    <name evidence="4" type="ORF">OQ273_03075</name>
</gene>
<organism evidence="4 5">
    <name type="scientific">Hoeflea prorocentri</name>
    <dbReference type="NCBI Taxonomy" id="1922333"/>
    <lineage>
        <taxon>Bacteria</taxon>
        <taxon>Pseudomonadati</taxon>
        <taxon>Pseudomonadota</taxon>
        <taxon>Alphaproteobacteria</taxon>
        <taxon>Hyphomicrobiales</taxon>
        <taxon>Rhizobiaceae</taxon>
        <taxon>Hoeflea</taxon>
    </lineage>
</organism>
<feature type="domain" description="Gfo/Idh/MocA-like oxidoreductase C-terminal" evidence="3">
    <location>
        <begin position="145"/>
        <end position="388"/>
    </location>
</feature>
<dbReference type="AlphaFoldDB" id="A0A9X3UFE3"/>
<evidence type="ECO:0000313" key="5">
    <source>
        <dbReference type="Proteomes" id="UP001151234"/>
    </source>
</evidence>
<keyword evidence="5" id="KW-1185">Reference proteome</keyword>
<dbReference type="Pfam" id="PF01408">
    <property type="entry name" value="GFO_IDH_MocA"/>
    <property type="match status" value="1"/>
</dbReference>
<accession>A0A9X3UFE3</accession>